<dbReference type="RefSeq" id="WP_186981615.1">
    <property type="nucleotide sequence ID" value="NZ_JACOQH010000002.1"/>
</dbReference>
<gene>
    <name evidence="2" type="ORF">H8Z76_02905</name>
</gene>
<comment type="caution">
    <text evidence="2">The sequence shown here is derived from an EMBL/GenBank/DDBJ whole genome shotgun (WGS) entry which is preliminary data.</text>
</comment>
<dbReference type="Proteomes" id="UP000621540">
    <property type="component" value="Unassembled WGS sequence"/>
</dbReference>
<keyword evidence="3" id="KW-1185">Reference proteome</keyword>
<reference evidence="2 3" key="1">
    <citation type="submission" date="2020-08" db="EMBL/GenBank/DDBJ databases">
        <title>Genome public.</title>
        <authorList>
            <person name="Liu C."/>
            <person name="Sun Q."/>
        </authorList>
    </citation>
    <scope>NUCLEOTIDE SEQUENCE [LARGE SCALE GENOMIC DNA]</scope>
    <source>
        <strain evidence="2 3">BX0805</strain>
    </source>
</reference>
<name>A0ABR7I7U5_9FIRM</name>
<dbReference type="EMBL" id="JACOQH010000002">
    <property type="protein sequence ID" value="MBC5752982.1"/>
    <property type="molecule type" value="Genomic_DNA"/>
</dbReference>
<feature type="compositionally biased region" description="Basic and acidic residues" evidence="1">
    <location>
        <begin position="241"/>
        <end position="254"/>
    </location>
</feature>
<protein>
    <recommendedName>
        <fullName evidence="4">DUF3102 domain-containing protein</fullName>
    </recommendedName>
</protein>
<evidence type="ECO:0000256" key="1">
    <source>
        <dbReference type="SAM" id="MobiDB-lite"/>
    </source>
</evidence>
<evidence type="ECO:0008006" key="4">
    <source>
        <dbReference type="Google" id="ProtNLM"/>
    </source>
</evidence>
<proteinExistence type="predicted"/>
<accession>A0ABR7I7U5</accession>
<sequence>MEQLELNLAEATREIKEKLNTVAENFVFVGYRLRQILDTGVFADAGYTNIYDFAERELSLNATAVSRFMAINKKYSVDGYGPELREQFKGYGSSKLSEMLTMSEEDCAVIASDTPVKQIREYKNFLKEEPKEDPDQMDFREGSGEPEKEDGLKALLKDYFSQEMGMLRRILDDTATPEILQEQMNPTGVHNIRYKTAFLMLQDMQHGVMYREFGAPPLKLTWEELLERIRADLRPEYEAMAQREKERKAEEKAKKNAAQTVSEPKKEPVATSQTKEPPAAVEKEQGNVEPEPQIPGQMEVEDYPEIMPEKSPESGKSTLTQDEPEKAAETVEKEPEILEEPEKSGAQDEENTVKRLDLTMAASEVYGLVQKADYETAVQKCEELLILLKRKVGVDEE</sequence>
<feature type="compositionally biased region" description="Basic and acidic residues" evidence="1">
    <location>
        <begin position="323"/>
        <end position="352"/>
    </location>
</feature>
<feature type="region of interest" description="Disordered" evidence="1">
    <location>
        <begin position="241"/>
        <end position="352"/>
    </location>
</feature>
<evidence type="ECO:0000313" key="3">
    <source>
        <dbReference type="Proteomes" id="UP000621540"/>
    </source>
</evidence>
<evidence type="ECO:0000313" key="2">
    <source>
        <dbReference type="EMBL" id="MBC5752982.1"/>
    </source>
</evidence>
<organism evidence="2 3">
    <name type="scientific">Roseburia yibonii</name>
    <dbReference type="NCBI Taxonomy" id="2763063"/>
    <lineage>
        <taxon>Bacteria</taxon>
        <taxon>Bacillati</taxon>
        <taxon>Bacillota</taxon>
        <taxon>Clostridia</taxon>
        <taxon>Lachnospirales</taxon>
        <taxon>Lachnospiraceae</taxon>
        <taxon>Roseburia</taxon>
    </lineage>
</organism>